<comment type="caution">
    <text evidence="5">The sequence shown here is derived from an EMBL/GenBank/DDBJ whole genome shotgun (WGS) entry which is preliminary data.</text>
</comment>
<dbReference type="Gene3D" id="3.10.580.10">
    <property type="entry name" value="CBS-domain"/>
    <property type="match status" value="1"/>
</dbReference>
<dbReference type="InterPro" id="IPR018490">
    <property type="entry name" value="cNMP-bd_dom_sf"/>
</dbReference>
<dbReference type="PANTHER" id="PTHR43080">
    <property type="entry name" value="CBS DOMAIN-CONTAINING PROTEIN CBSX3, MITOCHONDRIAL"/>
    <property type="match status" value="1"/>
</dbReference>
<dbReference type="SMART" id="SM00116">
    <property type="entry name" value="CBS"/>
    <property type="match status" value="2"/>
</dbReference>
<protein>
    <submittedName>
        <fullName evidence="5">CBS domain-containing protein</fullName>
    </submittedName>
</protein>
<reference evidence="5 6" key="1">
    <citation type="submission" date="2020-01" db="EMBL/GenBank/DDBJ databases">
        <title>Genome sequence of Desulfovibrio aerotolerans DSM 16695(T).</title>
        <authorList>
            <person name="Karnachuk O."/>
            <person name="Avakyan M."/>
            <person name="Mardanov A."/>
            <person name="Kadnikov V."/>
            <person name="Ravin N."/>
        </authorList>
    </citation>
    <scope>NUCLEOTIDE SEQUENCE [LARGE SCALE GENOMIC DNA]</scope>
    <source>
        <strain evidence="5 6">DSM 16695</strain>
    </source>
</reference>
<dbReference type="RefSeq" id="WP_160958580.1">
    <property type="nucleotide sequence ID" value="NZ_WVUD01000003.1"/>
</dbReference>
<dbReference type="InterPro" id="IPR014710">
    <property type="entry name" value="RmlC-like_jellyroll"/>
</dbReference>
<evidence type="ECO:0000259" key="3">
    <source>
        <dbReference type="PROSITE" id="PS50042"/>
    </source>
</evidence>
<dbReference type="InterPro" id="IPR000644">
    <property type="entry name" value="CBS_dom"/>
</dbReference>
<dbReference type="SUPFAM" id="SSF54631">
    <property type="entry name" value="CBS-domain pair"/>
    <property type="match status" value="1"/>
</dbReference>
<dbReference type="InterPro" id="IPR018821">
    <property type="entry name" value="DUF294_put_nucleoTrafse_sb-bd"/>
</dbReference>
<dbReference type="Pfam" id="PF03445">
    <property type="entry name" value="DUF294"/>
    <property type="match status" value="1"/>
</dbReference>
<proteinExistence type="predicted"/>
<evidence type="ECO:0000313" key="6">
    <source>
        <dbReference type="Proteomes" id="UP000482487"/>
    </source>
</evidence>
<accession>A0A7C9MZ57</accession>
<dbReference type="InterPro" id="IPR000595">
    <property type="entry name" value="cNMP-bd_dom"/>
</dbReference>
<dbReference type="InterPro" id="IPR051257">
    <property type="entry name" value="Diverse_CBS-Domain"/>
</dbReference>
<evidence type="ECO:0000313" key="5">
    <source>
        <dbReference type="EMBL" id="MYL82117.1"/>
    </source>
</evidence>
<dbReference type="InterPro" id="IPR005105">
    <property type="entry name" value="GlnD_Uridyltrans_N"/>
</dbReference>
<dbReference type="EMBL" id="WVUD01000003">
    <property type="protein sequence ID" value="MYL82117.1"/>
    <property type="molecule type" value="Genomic_DNA"/>
</dbReference>
<dbReference type="SUPFAM" id="SSF51206">
    <property type="entry name" value="cAMP-binding domain-like"/>
    <property type="match status" value="1"/>
</dbReference>
<dbReference type="OrthoDB" id="9808528at2"/>
<keyword evidence="1 2" id="KW-0129">CBS domain</keyword>
<evidence type="ECO:0000256" key="1">
    <source>
        <dbReference type="ARBA" id="ARBA00023122"/>
    </source>
</evidence>
<dbReference type="InterPro" id="IPR046342">
    <property type="entry name" value="CBS_dom_sf"/>
</dbReference>
<dbReference type="Pfam" id="PF00571">
    <property type="entry name" value="CBS"/>
    <property type="match status" value="2"/>
</dbReference>
<evidence type="ECO:0000259" key="4">
    <source>
        <dbReference type="PROSITE" id="PS51371"/>
    </source>
</evidence>
<dbReference type="AlphaFoldDB" id="A0A7C9MZ57"/>
<keyword evidence="6" id="KW-1185">Reference proteome</keyword>
<dbReference type="PANTHER" id="PTHR43080:SF2">
    <property type="entry name" value="CBS DOMAIN-CONTAINING PROTEIN"/>
    <property type="match status" value="1"/>
</dbReference>
<sequence>MQLSDPALQPEAVTAFLATAPPFDRLGPAALAELATAGRVAFYLNGEVIAEATATEPFVCCIQRGGVVMVRPTGEPGSEPGEARLQDALGEGECFGVAGALPGCPAGCRILAAADTFLVRLPGVAFAAIAARNPAVTAFFDACLTQSRCVLPEGTEADPADRPDGDYLFTRLAGEVASRGIVAVARGTDLRGTARIMEEAAVGSVLVREGSGSVIGIVTDRDLRRAVAQGLGLGAPVETLMSAPVAALDAATSCFEALSRMTEAGIRHLLVTGDGEPVGMVTANDLLLAHGRSPMALMRAIRRAGDAVDLAALCRRTGPLAAALAARGATAATVGGLLTMTAQAVLARLLELLVRRFGPPPARWCLLALGAAGRRELLPGLGLDLVVVADDGDDDIIGRAMETYCHTVLPVLAGHLADFGLGGAHLAGPVFLSGLTAFLRTGPEFAHLEARMVAGDSGLGEGVRARLLHSRPDRDALRACLAAQLLNPAPLGIHQGKLVERDGSFAAVFDIAARGTQPIVTMARLAGLLAGIQENGTANRLAALGRLERLPPEVARNAEDAFAFFQRERLMARLSGLTGDPDVVARPSALSARRRQEYRAAFGAVEALRQALGTGLGAGEGAP</sequence>
<feature type="domain" description="CBS" evidence="4">
    <location>
        <begin position="177"/>
        <end position="233"/>
    </location>
</feature>
<dbReference type="PROSITE" id="PS51371">
    <property type="entry name" value="CBS"/>
    <property type="match status" value="2"/>
</dbReference>
<dbReference type="Proteomes" id="UP000482487">
    <property type="component" value="Unassembled WGS sequence"/>
</dbReference>
<dbReference type="PROSITE" id="PS50042">
    <property type="entry name" value="CNMP_BINDING_3"/>
    <property type="match status" value="1"/>
</dbReference>
<dbReference type="Gene3D" id="2.60.120.10">
    <property type="entry name" value="Jelly Rolls"/>
    <property type="match status" value="1"/>
</dbReference>
<name>A0A7C9MZ57_9BACT</name>
<dbReference type="InterPro" id="IPR043519">
    <property type="entry name" value="NT_sf"/>
</dbReference>
<feature type="domain" description="CBS" evidence="4">
    <location>
        <begin position="241"/>
        <end position="297"/>
    </location>
</feature>
<feature type="domain" description="Cyclic nucleotide-binding" evidence="3">
    <location>
        <begin position="22"/>
        <end position="129"/>
    </location>
</feature>
<gene>
    <name evidence="5" type="ORF">GTA51_03055</name>
</gene>
<evidence type="ECO:0000256" key="2">
    <source>
        <dbReference type="PROSITE-ProRule" id="PRU00703"/>
    </source>
</evidence>
<dbReference type="GO" id="GO:0008773">
    <property type="term" value="F:[protein-PII] uridylyltransferase activity"/>
    <property type="evidence" value="ECO:0007669"/>
    <property type="project" value="InterPro"/>
</dbReference>
<organism evidence="5 6">
    <name type="scientific">Solidesulfovibrio aerotolerans</name>
    <dbReference type="NCBI Taxonomy" id="295255"/>
    <lineage>
        <taxon>Bacteria</taxon>
        <taxon>Pseudomonadati</taxon>
        <taxon>Thermodesulfobacteriota</taxon>
        <taxon>Desulfovibrionia</taxon>
        <taxon>Desulfovibrionales</taxon>
        <taxon>Desulfovibrionaceae</taxon>
        <taxon>Solidesulfovibrio</taxon>
    </lineage>
</organism>
<dbReference type="Pfam" id="PF10335">
    <property type="entry name" value="DUF294_C"/>
    <property type="match status" value="1"/>
</dbReference>
<dbReference type="SUPFAM" id="SSF81301">
    <property type="entry name" value="Nucleotidyltransferase"/>
    <property type="match status" value="1"/>
</dbReference>